<dbReference type="PROSITE" id="PS51257">
    <property type="entry name" value="PROKAR_LIPOPROTEIN"/>
    <property type="match status" value="1"/>
</dbReference>
<accession>A0A4R1L1S0</accession>
<comment type="caution">
    <text evidence="1">The sequence shown here is derived from an EMBL/GenBank/DDBJ whole genome shotgun (WGS) entry which is preliminary data.</text>
</comment>
<organism evidence="1 2">
    <name type="scientific">Acidipila rosea</name>
    <dbReference type="NCBI Taxonomy" id="768535"/>
    <lineage>
        <taxon>Bacteria</taxon>
        <taxon>Pseudomonadati</taxon>
        <taxon>Acidobacteriota</taxon>
        <taxon>Terriglobia</taxon>
        <taxon>Terriglobales</taxon>
        <taxon>Acidobacteriaceae</taxon>
        <taxon>Acidipila</taxon>
    </lineage>
</organism>
<keyword evidence="2" id="KW-1185">Reference proteome</keyword>
<reference evidence="1 2" key="1">
    <citation type="submission" date="2019-03" db="EMBL/GenBank/DDBJ databases">
        <title>Genomic Encyclopedia of Type Strains, Phase IV (KMG-IV): sequencing the most valuable type-strain genomes for metagenomic binning, comparative biology and taxonomic classification.</title>
        <authorList>
            <person name="Goeker M."/>
        </authorList>
    </citation>
    <scope>NUCLEOTIDE SEQUENCE [LARGE SCALE GENOMIC DNA]</scope>
    <source>
        <strain evidence="1 2">DSM 103428</strain>
    </source>
</reference>
<evidence type="ECO:0000313" key="2">
    <source>
        <dbReference type="Proteomes" id="UP000295210"/>
    </source>
</evidence>
<evidence type="ECO:0000313" key="1">
    <source>
        <dbReference type="EMBL" id="TCK71905.1"/>
    </source>
</evidence>
<sequence length="292" mass="32897">MRKRWIQAMAMLLPALTGCLKHTRKVMQVSMPGVVMSASGSQLVDSINKQYDAIDSLNAKVEFRASAGGAKKGKVTDYTSFSGYILLRKPENLRVLGLVPVLHTIAFDLASDGQTFKLYIPIKNKAIVGSNSVTVQSTNPIENLRPNIFFDSLLIHSIGPDELYSITNQTKTVQDSKKKRLIVQPDYDLNVLRKQPDSNELIPERVIHFSRIDLLPYEEDIYDKNGDIETQALYGPYQTFGTAKFPGIITIRRPLEEYQIVITIQKLTVNQKLNDNQFQMKIPAGVQTRIIK</sequence>
<protein>
    <recommendedName>
        <fullName evidence="3">DUF4292 domain-containing protein</fullName>
    </recommendedName>
</protein>
<proteinExistence type="predicted"/>
<dbReference type="Proteomes" id="UP000295210">
    <property type="component" value="Unassembled WGS sequence"/>
</dbReference>
<name>A0A4R1L1S0_9BACT</name>
<gene>
    <name evidence="1" type="ORF">C7378_2527</name>
</gene>
<evidence type="ECO:0008006" key="3">
    <source>
        <dbReference type="Google" id="ProtNLM"/>
    </source>
</evidence>
<dbReference type="AlphaFoldDB" id="A0A4R1L1S0"/>
<dbReference type="EMBL" id="SMGK01000004">
    <property type="protein sequence ID" value="TCK71905.1"/>
    <property type="molecule type" value="Genomic_DNA"/>
</dbReference>
<dbReference type="Gene3D" id="2.50.20.10">
    <property type="entry name" value="Lipoprotein localisation LolA/LolB/LppX"/>
    <property type="match status" value="1"/>
</dbReference>